<comment type="cofactor">
    <cofactor evidence="6">
        <name>Zn(2+)</name>
        <dbReference type="ChEBI" id="CHEBI:29105"/>
    </cofactor>
    <text evidence="6">Binds 1 zinc ion per subunit.</text>
</comment>
<organism evidence="8 9">
    <name type="scientific">Micavibrio aeruginosavorus EPB</name>
    <dbReference type="NCBI Taxonomy" id="349215"/>
    <lineage>
        <taxon>Bacteria</taxon>
        <taxon>Pseudomonadati</taxon>
        <taxon>Bdellovibrionota</taxon>
        <taxon>Bdellovibrionia</taxon>
        <taxon>Bdellovibrionales</taxon>
        <taxon>Pseudobdellovibrionaceae</taxon>
        <taxon>Micavibrio</taxon>
    </lineage>
</organism>
<dbReference type="GO" id="GO:0006515">
    <property type="term" value="P:protein quality control for misfolded or incompletely synthesized proteins"/>
    <property type="evidence" value="ECO:0007669"/>
    <property type="project" value="TreeGrafter"/>
</dbReference>
<dbReference type="AlphaFoldDB" id="M4VHQ9"/>
<dbReference type="STRING" id="349215.A11S_1191"/>
<protein>
    <submittedName>
        <fullName evidence="8">Peptidase M48, Ste24p</fullName>
    </submittedName>
</protein>
<dbReference type="PANTHER" id="PTHR22726:SF1">
    <property type="entry name" value="METALLOENDOPEPTIDASE OMA1, MITOCHONDRIAL"/>
    <property type="match status" value="1"/>
</dbReference>
<dbReference type="GO" id="GO:0016020">
    <property type="term" value="C:membrane"/>
    <property type="evidence" value="ECO:0007669"/>
    <property type="project" value="TreeGrafter"/>
</dbReference>
<keyword evidence="2" id="KW-0479">Metal-binding</keyword>
<dbReference type="SMART" id="SM00228">
    <property type="entry name" value="PDZ"/>
    <property type="match status" value="1"/>
</dbReference>
<keyword evidence="3 6" id="KW-0378">Hydrolase</keyword>
<keyword evidence="5 6" id="KW-0482">Metalloprotease</keyword>
<evidence type="ECO:0000256" key="2">
    <source>
        <dbReference type="ARBA" id="ARBA00022723"/>
    </source>
</evidence>
<comment type="similarity">
    <text evidence="6">Belongs to the peptidase M48 family.</text>
</comment>
<evidence type="ECO:0000313" key="8">
    <source>
        <dbReference type="EMBL" id="AGH98005.1"/>
    </source>
</evidence>
<dbReference type="PANTHER" id="PTHR22726">
    <property type="entry name" value="METALLOENDOPEPTIDASE OMA1"/>
    <property type="match status" value="1"/>
</dbReference>
<dbReference type="Pfam" id="PF01435">
    <property type="entry name" value="Peptidase_M48"/>
    <property type="match status" value="1"/>
</dbReference>
<dbReference type="EMBL" id="CP003538">
    <property type="protein sequence ID" value="AGH98005.1"/>
    <property type="molecule type" value="Genomic_DNA"/>
</dbReference>
<dbReference type="GO" id="GO:0004222">
    <property type="term" value="F:metalloendopeptidase activity"/>
    <property type="evidence" value="ECO:0007669"/>
    <property type="project" value="InterPro"/>
</dbReference>
<dbReference type="InterPro" id="IPR001915">
    <property type="entry name" value="Peptidase_M48"/>
</dbReference>
<evidence type="ECO:0000313" key="9">
    <source>
        <dbReference type="Proteomes" id="UP000011932"/>
    </source>
</evidence>
<dbReference type="HOGENOM" id="CLU_066166_0_0_5"/>
<evidence type="ECO:0000256" key="3">
    <source>
        <dbReference type="ARBA" id="ARBA00022801"/>
    </source>
</evidence>
<dbReference type="Pfam" id="PF17820">
    <property type="entry name" value="PDZ_6"/>
    <property type="match status" value="1"/>
</dbReference>
<keyword evidence="4 6" id="KW-0862">Zinc</keyword>
<dbReference type="Gene3D" id="3.30.2010.10">
    <property type="entry name" value="Metalloproteases ('zincins'), catalytic domain"/>
    <property type="match status" value="1"/>
</dbReference>
<evidence type="ECO:0000256" key="5">
    <source>
        <dbReference type="ARBA" id="ARBA00023049"/>
    </source>
</evidence>
<name>M4VHQ9_9BACT</name>
<evidence type="ECO:0000256" key="6">
    <source>
        <dbReference type="RuleBase" id="RU003983"/>
    </source>
</evidence>
<evidence type="ECO:0000256" key="4">
    <source>
        <dbReference type="ARBA" id="ARBA00022833"/>
    </source>
</evidence>
<dbReference type="CDD" id="cd07342">
    <property type="entry name" value="M48C_Oma1_like"/>
    <property type="match status" value="1"/>
</dbReference>
<dbReference type="InterPro" id="IPR041489">
    <property type="entry name" value="PDZ_6"/>
</dbReference>
<dbReference type="InterPro" id="IPR036034">
    <property type="entry name" value="PDZ_sf"/>
</dbReference>
<dbReference type="PROSITE" id="PS50106">
    <property type="entry name" value="PDZ"/>
    <property type="match status" value="1"/>
</dbReference>
<dbReference type="InterPro" id="IPR001478">
    <property type="entry name" value="PDZ"/>
</dbReference>
<proteinExistence type="inferred from homology"/>
<evidence type="ECO:0000256" key="1">
    <source>
        <dbReference type="ARBA" id="ARBA00022670"/>
    </source>
</evidence>
<dbReference type="KEGG" id="man:A11S_1191"/>
<sequence length="360" mass="41263">MSPDAEAPRGTEAELEKERRTQIEMVFNTNLEEERRILSIAYPIFKANVDICPVFGYATGLYVWNKYNFERKNRSIAKRTFNIGETLQIKHIMPDSPAERAGLQIGDRLVSLNGKDINKGRYAERDYYKDLRSIYRDEKINLVVQRGVNMIPISMVRDKICGYGIKYSQKMEINAFADGYAVYMQRGMYRFIESDEELATVIGHELAHNSMLHIDKFKWNSSIPIIAGIAAELANAFYGTDIDTDSIDTLQGYTRLIYAPSFEREADYVGLYMIARAGFDTSKSANFWRRMSAEHAGESGVDVEFLNSHPSNPDRFISLEKAHKEIMHKKRHSLPLLPKMEEGKTLPLVETPYVRKGGMR</sequence>
<keyword evidence="1 6" id="KW-0645">Protease</keyword>
<reference evidence="8 9" key="1">
    <citation type="journal article" date="2013" name="ISME J.">
        <title>By their genes ye shall know them: genomic signatures of predatory bacteria.</title>
        <authorList>
            <person name="Pasternak Z."/>
            <person name="Pietrokovski S."/>
            <person name="Rotem O."/>
            <person name="Gophna U."/>
            <person name="Lurie-Weinberger M.N."/>
            <person name="Jurkevitch E."/>
        </authorList>
    </citation>
    <scope>NUCLEOTIDE SEQUENCE [LARGE SCALE GENOMIC DNA]</scope>
    <source>
        <strain evidence="8">EPB</strain>
    </source>
</reference>
<dbReference type="SUPFAM" id="SSF50156">
    <property type="entry name" value="PDZ domain-like"/>
    <property type="match status" value="1"/>
</dbReference>
<feature type="domain" description="PDZ" evidence="7">
    <location>
        <begin position="66"/>
        <end position="117"/>
    </location>
</feature>
<gene>
    <name evidence="8" type="ORF">A11S_1191</name>
</gene>
<dbReference type="InterPro" id="IPR051156">
    <property type="entry name" value="Mito/Outer_Membr_Metalloprot"/>
</dbReference>
<accession>M4VHQ9</accession>
<dbReference type="Gene3D" id="2.30.42.10">
    <property type="match status" value="1"/>
</dbReference>
<dbReference type="Proteomes" id="UP000011932">
    <property type="component" value="Chromosome"/>
</dbReference>
<dbReference type="GO" id="GO:0046872">
    <property type="term" value="F:metal ion binding"/>
    <property type="evidence" value="ECO:0007669"/>
    <property type="project" value="UniProtKB-KW"/>
</dbReference>
<evidence type="ECO:0000259" key="7">
    <source>
        <dbReference type="PROSITE" id="PS50106"/>
    </source>
</evidence>